<dbReference type="RefSeq" id="WP_135476564.1">
    <property type="nucleotide sequence ID" value="NZ_SIJK02000003.1"/>
</dbReference>
<dbReference type="PANTHER" id="PTHR10229">
    <property type="entry name" value="GTP-BINDING PROTEIN HFLX"/>
    <property type="match status" value="1"/>
</dbReference>
<dbReference type="PROSITE" id="PS51705">
    <property type="entry name" value="G_HFLX"/>
    <property type="match status" value="1"/>
</dbReference>
<dbReference type="EMBL" id="SIJK02000003">
    <property type="protein sequence ID" value="MBP1464666.1"/>
    <property type="molecule type" value="Genomic_DNA"/>
</dbReference>
<comment type="subunit">
    <text evidence="5">Monomer. Associates with the 50S ribosomal subunit.</text>
</comment>
<reference evidence="7 8" key="1">
    <citation type="submission" date="2021-03" db="EMBL/GenBank/DDBJ databases">
        <authorList>
            <person name="Grouzdev D.S."/>
        </authorList>
    </citation>
    <scope>NUCLEOTIDE SEQUENCE [LARGE SCALE GENOMIC DNA]</scope>
    <source>
        <strain evidence="7 8">M50-1</strain>
    </source>
</reference>
<protein>
    <recommendedName>
        <fullName evidence="5">GTPase HflX</fullName>
    </recommendedName>
    <alternativeName>
        <fullName evidence="5">GTP-binding protein HflX</fullName>
    </alternativeName>
</protein>
<keyword evidence="3" id="KW-0460">Magnesium</keyword>
<gene>
    <name evidence="5 7" type="primary">hflX</name>
    <name evidence="7" type="ORF">EYB53_002980</name>
</gene>
<dbReference type="CDD" id="cd01878">
    <property type="entry name" value="HflX"/>
    <property type="match status" value="1"/>
</dbReference>
<comment type="similarity">
    <text evidence="5">Belongs to the TRAFAC class OBG-HflX-like GTPase superfamily. HflX GTPase family.</text>
</comment>
<dbReference type="PRINTS" id="PR00326">
    <property type="entry name" value="GTP1OBG"/>
</dbReference>
<evidence type="ECO:0000256" key="1">
    <source>
        <dbReference type="ARBA" id="ARBA00022723"/>
    </source>
</evidence>
<dbReference type="Gene3D" id="6.10.250.2860">
    <property type="match status" value="1"/>
</dbReference>
<name>A0ABS4D5E3_9CHLR</name>
<evidence type="ECO:0000256" key="3">
    <source>
        <dbReference type="ARBA" id="ARBA00022842"/>
    </source>
</evidence>
<dbReference type="InterPro" id="IPR032305">
    <property type="entry name" value="GTP-bd_M"/>
</dbReference>
<proteinExistence type="inferred from homology"/>
<evidence type="ECO:0000256" key="5">
    <source>
        <dbReference type="HAMAP-Rule" id="MF_00900"/>
    </source>
</evidence>
<evidence type="ECO:0000256" key="2">
    <source>
        <dbReference type="ARBA" id="ARBA00022741"/>
    </source>
</evidence>
<sequence>MRSQDGKRLHTTATPRTRALLVGAEVASARSSWTAKDSLAELTMLAETAGLEVVGSLFQRLDQPFPKFFIGPGKVKEVAALCEQHAAGLVVFDDELSPGQTRNLEQELQIGVLDRTALILDIFAQHARTHEGRLQVELAQYQYLLPRLRRQWTHLERQAGTGGGTSAGGVVGLRGPGETQLEIDRRLIDRRIAWLKDQLADVHRHRELYRKRRRQSQVPVVALVGYTNAGKSTLLNALSGADVYAADQLFATLDPTTRQLTLPGGQTILMTDTVGFIQKLPTQLIAAFRATLEEINEADILLHVVDLTHPNAQEHAQTVEQTLAELGVDKRPTLTVLNKIDRMEGVGPDDVAQVVADMGLPSDVVAVSAQREWGLDRLTSRIEQALGEAMVALDVLIPYQRNDLVSLWHRRGVIEQEEYAGDGTHILGRIPRDLAAQFGPYRSARAPK</sequence>
<dbReference type="PIRSF" id="PIRSF006809">
    <property type="entry name" value="GTP-binding_hflX_prd"/>
    <property type="match status" value="1"/>
</dbReference>
<dbReference type="Pfam" id="PF01926">
    <property type="entry name" value="MMR_HSR1"/>
    <property type="match status" value="1"/>
</dbReference>
<dbReference type="Gene3D" id="3.40.50.11060">
    <property type="entry name" value="GTPase HflX, N-terminal domain"/>
    <property type="match status" value="1"/>
</dbReference>
<keyword evidence="4 5" id="KW-0342">GTP-binding</keyword>
<dbReference type="InterPro" id="IPR030394">
    <property type="entry name" value="G_HFLX_dom"/>
</dbReference>
<comment type="function">
    <text evidence="5">GTPase that associates with the 50S ribosomal subunit and may have a role during protein synthesis or ribosome biogenesis.</text>
</comment>
<dbReference type="SUPFAM" id="SSF52540">
    <property type="entry name" value="P-loop containing nucleoside triphosphate hydrolases"/>
    <property type="match status" value="1"/>
</dbReference>
<dbReference type="Pfam" id="PF16360">
    <property type="entry name" value="GTP-bdg_M"/>
    <property type="match status" value="1"/>
</dbReference>
<dbReference type="HAMAP" id="MF_00900">
    <property type="entry name" value="GTPase_HflX"/>
    <property type="match status" value="1"/>
</dbReference>
<keyword evidence="2 5" id="KW-0547">Nucleotide-binding</keyword>
<evidence type="ECO:0000259" key="6">
    <source>
        <dbReference type="PROSITE" id="PS51705"/>
    </source>
</evidence>
<dbReference type="Proteomes" id="UP001193081">
    <property type="component" value="Unassembled WGS sequence"/>
</dbReference>
<feature type="domain" description="Hflx-type G" evidence="6">
    <location>
        <begin position="219"/>
        <end position="390"/>
    </location>
</feature>
<dbReference type="InterPro" id="IPR025121">
    <property type="entry name" value="GTPase_HflX_N"/>
</dbReference>
<dbReference type="InterPro" id="IPR006073">
    <property type="entry name" value="GTP-bd"/>
</dbReference>
<comment type="caution">
    <text evidence="7">The sequence shown here is derived from an EMBL/GenBank/DDBJ whole genome shotgun (WGS) entry which is preliminary data.</text>
</comment>
<keyword evidence="8" id="KW-1185">Reference proteome</keyword>
<organism evidence="7 8">
    <name type="scientific">Candidatus Chloroploca mongolica</name>
    <dbReference type="NCBI Taxonomy" id="2528176"/>
    <lineage>
        <taxon>Bacteria</taxon>
        <taxon>Bacillati</taxon>
        <taxon>Chloroflexota</taxon>
        <taxon>Chloroflexia</taxon>
        <taxon>Chloroflexales</taxon>
        <taxon>Chloroflexineae</taxon>
        <taxon>Oscillochloridaceae</taxon>
        <taxon>Candidatus Chloroploca</taxon>
    </lineage>
</organism>
<evidence type="ECO:0000256" key="4">
    <source>
        <dbReference type="ARBA" id="ARBA00023134"/>
    </source>
</evidence>
<keyword evidence="5" id="KW-0963">Cytoplasm</keyword>
<evidence type="ECO:0000313" key="8">
    <source>
        <dbReference type="Proteomes" id="UP001193081"/>
    </source>
</evidence>
<keyword evidence="1" id="KW-0479">Metal-binding</keyword>
<comment type="subcellular location">
    <subcellularLocation>
        <location evidence="5">Cytoplasm</location>
    </subcellularLocation>
    <text evidence="5">May associate with membranes.</text>
</comment>
<dbReference type="InterPro" id="IPR016496">
    <property type="entry name" value="GTPase_HflX"/>
</dbReference>
<evidence type="ECO:0000313" key="7">
    <source>
        <dbReference type="EMBL" id="MBP1464666.1"/>
    </source>
</evidence>
<dbReference type="NCBIfam" id="TIGR03156">
    <property type="entry name" value="GTP_HflX"/>
    <property type="match status" value="1"/>
</dbReference>
<accession>A0ABS4D5E3</accession>
<dbReference type="InterPro" id="IPR027417">
    <property type="entry name" value="P-loop_NTPase"/>
</dbReference>
<dbReference type="InterPro" id="IPR042108">
    <property type="entry name" value="GTPase_HflX_N_sf"/>
</dbReference>
<dbReference type="Pfam" id="PF13167">
    <property type="entry name" value="GTP-bdg_N"/>
    <property type="match status" value="1"/>
</dbReference>
<dbReference type="PANTHER" id="PTHR10229:SF0">
    <property type="entry name" value="GTP-BINDING PROTEIN 6-RELATED"/>
    <property type="match status" value="1"/>
</dbReference>
<dbReference type="Gene3D" id="3.40.50.300">
    <property type="entry name" value="P-loop containing nucleotide triphosphate hydrolases"/>
    <property type="match status" value="1"/>
</dbReference>